<comment type="caution">
    <text evidence="1">The sequence shown here is derived from an EMBL/GenBank/DDBJ whole genome shotgun (WGS) entry which is preliminary data.</text>
</comment>
<dbReference type="EMBL" id="JAWJWF010000008">
    <property type="protein sequence ID" value="KAK6630333.1"/>
    <property type="molecule type" value="Genomic_DNA"/>
</dbReference>
<accession>A0ABR1AWM5</accession>
<proteinExistence type="predicted"/>
<sequence>MNFLLVGQLVDVLTLFDQPFHWILTKGKDLTEDVNLLRGRRSSTSSNLNTVFIQRLRESRNNTSKTCTLCKSDGQAVAGISEGESDADAEEKFPNTTDVLTTRQTSAIIKTVLSHGGRVNETIHSQGRRLTHGYQATTTNGNQPGVRRCRLTDALSHDVKQSGSAQDDITGSTWTCV</sequence>
<keyword evidence="2" id="KW-1185">Reference proteome</keyword>
<gene>
    <name evidence="1" type="ORF">RUM44_005000</name>
</gene>
<protein>
    <submittedName>
        <fullName evidence="1">Uncharacterized protein</fullName>
    </submittedName>
</protein>
<evidence type="ECO:0000313" key="2">
    <source>
        <dbReference type="Proteomes" id="UP001359485"/>
    </source>
</evidence>
<organism evidence="1 2">
    <name type="scientific">Polyplax serrata</name>
    <name type="common">Common mouse louse</name>
    <dbReference type="NCBI Taxonomy" id="468196"/>
    <lineage>
        <taxon>Eukaryota</taxon>
        <taxon>Metazoa</taxon>
        <taxon>Ecdysozoa</taxon>
        <taxon>Arthropoda</taxon>
        <taxon>Hexapoda</taxon>
        <taxon>Insecta</taxon>
        <taxon>Pterygota</taxon>
        <taxon>Neoptera</taxon>
        <taxon>Paraneoptera</taxon>
        <taxon>Psocodea</taxon>
        <taxon>Troctomorpha</taxon>
        <taxon>Phthiraptera</taxon>
        <taxon>Anoplura</taxon>
        <taxon>Polyplacidae</taxon>
        <taxon>Polyplax</taxon>
    </lineage>
</organism>
<dbReference type="Proteomes" id="UP001359485">
    <property type="component" value="Unassembled WGS sequence"/>
</dbReference>
<evidence type="ECO:0000313" key="1">
    <source>
        <dbReference type="EMBL" id="KAK6630333.1"/>
    </source>
</evidence>
<reference evidence="1 2" key="1">
    <citation type="submission" date="2023-09" db="EMBL/GenBank/DDBJ databases">
        <title>Genomes of two closely related lineages of the louse Polyplax serrata with different host specificities.</title>
        <authorList>
            <person name="Martinu J."/>
            <person name="Tarabai H."/>
            <person name="Stefka J."/>
            <person name="Hypsa V."/>
        </authorList>
    </citation>
    <scope>NUCLEOTIDE SEQUENCE [LARGE SCALE GENOMIC DNA]</scope>
    <source>
        <strain evidence="1">98ZLc_SE</strain>
    </source>
</reference>
<name>A0ABR1AWM5_POLSC</name>